<dbReference type="PATRIC" id="fig|1423733.4.peg.3188"/>
<keyword evidence="3" id="KW-0804">Transcription</keyword>
<dbReference type="GO" id="GO:0003700">
    <property type="term" value="F:DNA-binding transcription factor activity"/>
    <property type="evidence" value="ECO:0007669"/>
    <property type="project" value="InterPro"/>
</dbReference>
<gene>
    <name evidence="5" type="ORF">FC82_GL003064</name>
</gene>
<dbReference type="InterPro" id="IPR009057">
    <property type="entry name" value="Homeodomain-like_sf"/>
</dbReference>
<keyword evidence="2" id="KW-0238">DNA-binding</keyword>
<dbReference type="SUPFAM" id="SSF46689">
    <property type="entry name" value="Homeodomain-like"/>
    <property type="match status" value="1"/>
</dbReference>
<keyword evidence="1" id="KW-0805">Transcription regulation</keyword>
<dbReference type="Pfam" id="PF12833">
    <property type="entry name" value="HTH_18"/>
    <property type="match status" value="1"/>
</dbReference>
<dbReference type="InterPro" id="IPR018060">
    <property type="entry name" value="HTH_AraC"/>
</dbReference>
<dbReference type="PANTHER" id="PTHR43280">
    <property type="entry name" value="ARAC-FAMILY TRANSCRIPTIONAL REGULATOR"/>
    <property type="match status" value="1"/>
</dbReference>
<dbReference type="Proteomes" id="UP000051845">
    <property type="component" value="Unassembled WGS sequence"/>
</dbReference>
<dbReference type="RefSeq" id="WP_056996045.1">
    <property type="nucleotide sequence ID" value="NZ_AYYR01000009.1"/>
</dbReference>
<dbReference type="PANTHER" id="PTHR43280:SF2">
    <property type="entry name" value="HTH-TYPE TRANSCRIPTIONAL REGULATOR EXSA"/>
    <property type="match status" value="1"/>
</dbReference>
<accession>A0A0R2BDT3</accession>
<evidence type="ECO:0000313" key="5">
    <source>
        <dbReference type="EMBL" id="KRM77693.1"/>
    </source>
</evidence>
<evidence type="ECO:0000256" key="3">
    <source>
        <dbReference type="ARBA" id="ARBA00023163"/>
    </source>
</evidence>
<protein>
    <submittedName>
        <fullName evidence="5">Transcriptional regulator</fullName>
    </submittedName>
</protein>
<organism evidence="5 6">
    <name type="scientific">Secundilactobacillus collinoides DSM 20515 = JCM 1123</name>
    <dbReference type="NCBI Taxonomy" id="1423733"/>
    <lineage>
        <taxon>Bacteria</taxon>
        <taxon>Bacillati</taxon>
        <taxon>Bacillota</taxon>
        <taxon>Bacilli</taxon>
        <taxon>Lactobacillales</taxon>
        <taxon>Lactobacillaceae</taxon>
        <taxon>Secundilactobacillus</taxon>
    </lineage>
</organism>
<dbReference type="AlphaFoldDB" id="A0A0R2BDT3"/>
<evidence type="ECO:0000256" key="1">
    <source>
        <dbReference type="ARBA" id="ARBA00023015"/>
    </source>
</evidence>
<sequence length="308" mass="35569">MVKIQDVKSVHLLKETDFRKSDEQFHKTYYDESSSFHMRFVESLTSGEMTINGRYVFLQKNDVILISSPKEVLIKNLNHPTKLAVYSEIVRAPSPLNLVVVGDNPMVHDLMNAGEDEPRFIVYRNQGDTLKKHYFELLADIESQDLSDPFLQFQREMVVGLLLSELLRNHRPTISISDSFFPGRDIHHAGKDTQAGIIFNYLVDHSRGATLKDTAAFFGYEKNYFSRLCRQLFGVSFTEQLAIIRIELAKRMLSLSNKNIDEIGYELGYKNLSSFFAIFKRSCELTPNEYRRKYSYKSEAFTSDNQLG</sequence>
<reference evidence="5 6" key="1">
    <citation type="journal article" date="2015" name="Genome Announc.">
        <title>Expanding the biotechnology potential of lactobacilli through comparative genomics of 213 strains and associated genera.</title>
        <authorList>
            <person name="Sun Z."/>
            <person name="Harris H.M."/>
            <person name="McCann A."/>
            <person name="Guo C."/>
            <person name="Argimon S."/>
            <person name="Zhang W."/>
            <person name="Yang X."/>
            <person name="Jeffery I.B."/>
            <person name="Cooney J.C."/>
            <person name="Kagawa T.F."/>
            <person name="Liu W."/>
            <person name="Song Y."/>
            <person name="Salvetti E."/>
            <person name="Wrobel A."/>
            <person name="Rasinkangas P."/>
            <person name="Parkhill J."/>
            <person name="Rea M.C."/>
            <person name="O'Sullivan O."/>
            <person name="Ritari J."/>
            <person name="Douillard F.P."/>
            <person name="Paul Ross R."/>
            <person name="Yang R."/>
            <person name="Briner A.E."/>
            <person name="Felis G.E."/>
            <person name="de Vos W.M."/>
            <person name="Barrangou R."/>
            <person name="Klaenhammer T.R."/>
            <person name="Caufield P.W."/>
            <person name="Cui Y."/>
            <person name="Zhang H."/>
            <person name="O'Toole P.W."/>
        </authorList>
    </citation>
    <scope>NUCLEOTIDE SEQUENCE [LARGE SCALE GENOMIC DNA]</scope>
    <source>
        <strain evidence="5 6">DSM 20515</strain>
    </source>
</reference>
<dbReference type="InterPro" id="IPR018062">
    <property type="entry name" value="HTH_AraC-typ_CS"/>
</dbReference>
<dbReference type="Gene3D" id="1.10.10.60">
    <property type="entry name" value="Homeodomain-like"/>
    <property type="match status" value="2"/>
</dbReference>
<evidence type="ECO:0000259" key="4">
    <source>
        <dbReference type="PROSITE" id="PS01124"/>
    </source>
</evidence>
<name>A0A0R2BDT3_SECCO</name>
<dbReference type="PROSITE" id="PS01124">
    <property type="entry name" value="HTH_ARAC_FAMILY_2"/>
    <property type="match status" value="1"/>
</dbReference>
<dbReference type="GO" id="GO:0043565">
    <property type="term" value="F:sequence-specific DNA binding"/>
    <property type="evidence" value="ECO:0007669"/>
    <property type="project" value="InterPro"/>
</dbReference>
<dbReference type="PROSITE" id="PS00041">
    <property type="entry name" value="HTH_ARAC_FAMILY_1"/>
    <property type="match status" value="1"/>
</dbReference>
<dbReference type="STRING" id="33960.TY91_11220"/>
<evidence type="ECO:0000256" key="2">
    <source>
        <dbReference type="ARBA" id="ARBA00023125"/>
    </source>
</evidence>
<dbReference type="SMART" id="SM00342">
    <property type="entry name" value="HTH_ARAC"/>
    <property type="match status" value="1"/>
</dbReference>
<feature type="domain" description="HTH araC/xylS-type" evidence="4">
    <location>
        <begin position="192"/>
        <end position="293"/>
    </location>
</feature>
<proteinExistence type="predicted"/>
<comment type="caution">
    <text evidence="5">The sequence shown here is derived from an EMBL/GenBank/DDBJ whole genome shotgun (WGS) entry which is preliminary data.</text>
</comment>
<dbReference type="EMBL" id="AYYR01000009">
    <property type="protein sequence ID" value="KRM77693.1"/>
    <property type="molecule type" value="Genomic_DNA"/>
</dbReference>
<evidence type="ECO:0000313" key="6">
    <source>
        <dbReference type="Proteomes" id="UP000051845"/>
    </source>
</evidence>